<gene>
    <name evidence="1" type="ORF">DCMF_24050</name>
</gene>
<proteinExistence type="predicted"/>
<name>A0A3G1KY67_FORW1</name>
<evidence type="ECO:0000313" key="1">
    <source>
        <dbReference type="EMBL" id="ATW27416.1"/>
    </source>
</evidence>
<dbReference type="AlphaFoldDB" id="A0A3G1KY67"/>
<dbReference type="EMBL" id="CP017634">
    <property type="protein sequence ID" value="ATW27416.1"/>
    <property type="molecule type" value="Genomic_DNA"/>
</dbReference>
<reference evidence="1 2" key="1">
    <citation type="submission" date="2016-10" db="EMBL/GenBank/DDBJ databases">
        <title>Complete Genome Sequence of Peptococcaceae strain DCMF.</title>
        <authorList>
            <person name="Edwards R.J."/>
            <person name="Holland S.I."/>
            <person name="Deshpande N.P."/>
            <person name="Wong Y.K."/>
            <person name="Ertan H."/>
            <person name="Manefield M."/>
            <person name="Russell T.L."/>
            <person name="Lee M.J."/>
        </authorList>
    </citation>
    <scope>NUCLEOTIDE SEQUENCE [LARGE SCALE GENOMIC DNA]</scope>
    <source>
        <strain evidence="1 2">DCMF</strain>
    </source>
</reference>
<accession>A0A3G1KY67</accession>
<sequence length="281" mass="30264">MKAEIVLTPTESKKLICLGVQQLPSFKKNLSNGIIAIHPSSTTYFLTETMGFSPTGTWLLGAIREKGLCVSWERQQAAKLGHQFGQPANFPFTWVLEDGKWITEQRKLIDILDRMGPGDIYIKGCNALDINRNAGVLFANRAAGTIGVVNRLSRKRGFQILSLVGLEKLIPVPLTVAVRAAAFSSIDLSLGQKVGLLPLRGEVMTEDRALSLLTGAKVTPIAAGGLLGAQGATTMVLEGDKPVVEDALSVVQGVKGAKLPPIREPECKDCSILKCDLRFSE</sequence>
<organism evidence="1 2">
    <name type="scientific">Formimonas warabiya</name>
    <dbReference type="NCBI Taxonomy" id="1761012"/>
    <lineage>
        <taxon>Bacteria</taxon>
        <taxon>Bacillati</taxon>
        <taxon>Bacillota</taxon>
        <taxon>Clostridia</taxon>
        <taxon>Eubacteriales</taxon>
        <taxon>Peptococcaceae</taxon>
        <taxon>Candidatus Formimonas</taxon>
    </lineage>
</organism>
<dbReference type="RefSeq" id="WP_148136772.1">
    <property type="nucleotide sequence ID" value="NZ_CP017634.1"/>
</dbReference>
<evidence type="ECO:0000313" key="2">
    <source>
        <dbReference type="Proteomes" id="UP000323521"/>
    </source>
</evidence>
<protein>
    <submittedName>
        <fullName evidence="1">Uncharacterized protein</fullName>
    </submittedName>
</protein>
<dbReference type="Proteomes" id="UP000323521">
    <property type="component" value="Chromosome"/>
</dbReference>
<dbReference type="OrthoDB" id="5372599at2"/>
<dbReference type="KEGG" id="fwa:DCMF_24050"/>
<keyword evidence="2" id="KW-1185">Reference proteome</keyword>